<protein>
    <recommendedName>
        <fullName evidence="4">DNA repair protein rad9</fullName>
    </recommendedName>
</protein>
<sequence>MSFKATITGPERQALWARTVNVLSSLNKNIMFTVSSTELITWTTDNAETALCKIRFSRQFFDEFIFNPHEIIFGEEGVQIVTDTEGVDHGLYSFQVSGSYLGTITKKTEGDTIQKFTIAINNTTTCSDFLANRLLIYMEMESLICKQHSLQLVPVKYDPIIIDIKYKKKFLEVYGSSQDGEMIDPRLDQILRVTEADVRTALFHEETEKLNQKKDHLTLADEINYICCSQVLLKNFIDHCNPNLTRELKLEINTSRLSLTAFSHAVHGKNNKPLKNALSFTDTISTLDLEQSCLFTTIDEDTMDDDQNVIGHNAQKREHTKNIIFSLADFKKFMNIISSWKNSNESNVDIWFRHRGEPIMFEVRKPDVILELVQVTVADGVAVVENIPPSSSVKCQTMMKGTSPEKARAREQVTKEEMGLLRISPVKTIAPNKNKSKSPLKYGKPISPRRKIKRELFVNDSSQDIPSSDAKKQKPWTSLSTDWKDDASLDKSTDVVRHEGDDINNNFNSTIAEKSATTVEWGVTPQDHQNNESKIDKRSLLRKEKFKYFQDLKTERDALKKKDPSQPEGFGPTQVSKPKGLFD</sequence>
<feature type="region of interest" description="Disordered" evidence="1">
    <location>
        <begin position="555"/>
        <end position="583"/>
    </location>
</feature>
<organism evidence="2 3">
    <name type="scientific">Zygotorulaspora mrakii</name>
    <name type="common">Zygosaccharomyces mrakii</name>
    <dbReference type="NCBI Taxonomy" id="42260"/>
    <lineage>
        <taxon>Eukaryota</taxon>
        <taxon>Fungi</taxon>
        <taxon>Dikarya</taxon>
        <taxon>Ascomycota</taxon>
        <taxon>Saccharomycotina</taxon>
        <taxon>Saccharomycetes</taxon>
        <taxon>Saccharomycetales</taxon>
        <taxon>Saccharomycetaceae</taxon>
        <taxon>Zygotorulaspora</taxon>
    </lineage>
</organism>
<evidence type="ECO:0000313" key="2">
    <source>
        <dbReference type="EMBL" id="QLG73055.1"/>
    </source>
</evidence>
<dbReference type="EMBL" id="CP058608">
    <property type="protein sequence ID" value="QLG73055.1"/>
    <property type="molecule type" value="Genomic_DNA"/>
</dbReference>
<dbReference type="AlphaFoldDB" id="A0A7H9B312"/>
<evidence type="ECO:0008006" key="4">
    <source>
        <dbReference type="Google" id="ProtNLM"/>
    </source>
</evidence>
<dbReference type="OrthoDB" id="3992718at2759"/>
<evidence type="ECO:0000256" key="1">
    <source>
        <dbReference type="SAM" id="MobiDB-lite"/>
    </source>
</evidence>
<dbReference type="InterPro" id="IPR026217">
    <property type="entry name" value="Ddc1"/>
</dbReference>
<gene>
    <name evidence="2" type="ORF">HG535_0E01390</name>
</gene>
<dbReference type="PRINTS" id="PR02063">
    <property type="entry name" value="DNADAMAGECP1"/>
</dbReference>
<dbReference type="GeneID" id="59236797"/>
<dbReference type="PANTHER" id="PTHR15237:SF0">
    <property type="entry name" value="CELL CYCLE CHECKPOINT CONTROL PROTEIN"/>
    <property type="match status" value="1"/>
</dbReference>
<dbReference type="GO" id="GO:0031573">
    <property type="term" value="P:mitotic intra-S DNA damage checkpoint signaling"/>
    <property type="evidence" value="ECO:0007669"/>
    <property type="project" value="InterPro"/>
</dbReference>
<evidence type="ECO:0000313" key="3">
    <source>
        <dbReference type="Proteomes" id="UP000509704"/>
    </source>
</evidence>
<dbReference type="Gene3D" id="3.70.10.10">
    <property type="match status" value="1"/>
</dbReference>
<dbReference type="GO" id="GO:0030896">
    <property type="term" value="C:checkpoint clamp complex"/>
    <property type="evidence" value="ECO:0007669"/>
    <property type="project" value="InterPro"/>
</dbReference>
<dbReference type="InterPro" id="IPR007268">
    <property type="entry name" value="Rad9/Ddc1"/>
</dbReference>
<dbReference type="Proteomes" id="UP000509704">
    <property type="component" value="Chromosome 5"/>
</dbReference>
<accession>A0A7H9B312</accession>
<proteinExistence type="predicted"/>
<dbReference type="InterPro" id="IPR046938">
    <property type="entry name" value="DNA_clamp_sf"/>
</dbReference>
<dbReference type="SUPFAM" id="SSF55979">
    <property type="entry name" value="DNA clamp"/>
    <property type="match status" value="1"/>
</dbReference>
<feature type="compositionally biased region" description="Basic and acidic residues" evidence="1">
    <location>
        <begin position="555"/>
        <end position="565"/>
    </location>
</feature>
<feature type="region of interest" description="Disordered" evidence="1">
    <location>
        <begin position="457"/>
        <end position="484"/>
    </location>
</feature>
<dbReference type="GO" id="GO:0051321">
    <property type="term" value="P:meiotic cell cycle"/>
    <property type="evidence" value="ECO:0007669"/>
    <property type="project" value="InterPro"/>
</dbReference>
<name>A0A7H9B312_ZYGMR</name>
<dbReference type="PANTHER" id="PTHR15237">
    <property type="entry name" value="DNA REPAIR PROTEIN RAD9"/>
    <property type="match status" value="1"/>
</dbReference>
<keyword evidence="3" id="KW-1185">Reference proteome</keyword>
<dbReference type="GO" id="GO:0000725">
    <property type="term" value="P:recombinational repair"/>
    <property type="evidence" value="ECO:0007669"/>
    <property type="project" value="InterPro"/>
</dbReference>
<reference evidence="2 3" key="1">
    <citation type="submission" date="2020-07" db="EMBL/GenBank/DDBJ databases">
        <title>The yeast mating-type switching endonuclease HO is a domesticated member of an unorthodox homing genetic element family.</title>
        <authorList>
            <person name="Coughlan A.Y."/>
            <person name="Lombardi L."/>
            <person name="Braun-Galleani S."/>
            <person name="Martos A.R."/>
            <person name="Galeote V."/>
            <person name="Bigey F."/>
            <person name="Dequin S."/>
            <person name="Byrne K.P."/>
            <person name="Wolfe K.H."/>
        </authorList>
    </citation>
    <scope>NUCLEOTIDE SEQUENCE [LARGE SCALE GENOMIC DNA]</scope>
    <source>
        <strain evidence="2 3">NRRL Y-6702</strain>
    </source>
</reference>
<dbReference type="RefSeq" id="XP_037144782.1">
    <property type="nucleotide sequence ID" value="XM_037288887.1"/>
</dbReference>
<dbReference type="GO" id="GO:0000076">
    <property type="term" value="P:DNA replication checkpoint signaling"/>
    <property type="evidence" value="ECO:0007669"/>
    <property type="project" value="TreeGrafter"/>
</dbReference>
<dbReference type="GO" id="GO:0071479">
    <property type="term" value="P:cellular response to ionizing radiation"/>
    <property type="evidence" value="ECO:0007669"/>
    <property type="project" value="TreeGrafter"/>
</dbReference>
<dbReference type="KEGG" id="zmk:HG535_0E01390"/>